<dbReference type="Pfam" id="PF26082">
    <property type="entry name" value="zf-C2H2_AcuF"/>
    <property type="match status" value="1"/>
</dbReference>
<sequence length="1048" mass="114700">MAGADRVAEWQQSITAIRDPEDHPDDPPLLAQLYGACSILFRDIMVDFAGNSSVDKSVLLSLQRSQSYLVLWADGYGRFTNTNQAYAQHSPRPLLISKLILAGLVQLVSQEHRTRLSTKITDITHAADKIKFLIEHDDTGDSDSDTSSVASSHAGDTDLEEIAEDLLTDTQCLMDLGSRFQEEHVGPVTVEPAASATQLITWEPSMNFVDRVRWRYPQCETGLAERLGKANWARVLRHRETVSENSRAELVVLSSTNKAAPSQTASTTFHDSALGSSVPSNIVASGNTATEYAETMVSYRAGRGDSVRVPPLPDGALEGKPFTCVGCGIMVTIKTKSAWKKHLFLDLKPYICLVDECAFDISPFPTKVQWEDHLLEHAPLGSSSSISECPICQDDSSNSQTTAKAHLARHLEEIALTVLPTNPDSEDGTDLDSGLASSETSTGDSQVSVGREHDTSHRPAVLTPGMHDGLSPLGPPQSNANGHASLPPIRSQLGEQLSDHPNMTEKEHAMRHGPPSSPRFPDMEPTVESYPNGEEFNAGLEVAGMYTPVLQGQSAIPPRKGNFAQQILAAGGKYLSRTVSKSSRSPFRQGSPLAPAFDGFAQSAMAMPSPAQQSAKNPSPFESSVSRLPVQTPELNTPGQSYGSLFPPRRRNDLFEQGPQATNGNHGEMKFTGKGSTDYVRPKQHAVSEHRNTIYQVTEDDLLRTQQKATDSTWELPAQSEQRNNGNSTTTSNKAAHPGPQLPPPMQSNDEFVLFENPRNSKYPPPPNEMTLPPYGTASPYAPITTAEGYSSYIDTTAPCTLPSMTHFSDAIKRESFFGKEPSYSSSNFGFSQTLRTGLTKENLVQPATYPDPYQLQHISPYQTNAGPVVQDAQSAFLPSANLEEDWTKVSDLAESRRIQNRIAQRNYRKKLKRRLEDLENRAGRSSGEPPKADNTKQSTHGTEAAGLGSANVAENGTPSGKSTDAEDLTHLPRPWKCPIPTCKYNAHGWPAEKELNRHVKDKHSSAPSMYECLYQPCPYKSKRESNCKQHMEKAHGWKPEVPEPTKS</sequence>
<feature type="region of interest" description="Disordered" evidence="1">
    <location>
        <begin position="417"/>
        <end position="525"/>
    </location>
</feature>
<dbReference type="InterPro" id="IPR004827">
    <property type="entry name" value="bZIP"/>
</dbReference>
<feature type="region of interest" description="Disordered" evidence="1">
    <location>
        <begin position="920"/>
        <end position="973"/>
    </location>
</feature>
<feature type="region of interest" description="Disordered" evidence="1">
    <location>
        <begin position="606"/>
        <end position="678"/>
    </location>
</feature>
<feature type="compositionally biased region" description="Polar residues" evidence="1">
    <location>
        <begin position="435"/>
        <end position="448"/>
    </location>
</feature>
<dbReference type="InterPro" id="IPR013087">
    <property type="entry name" value="Znf_C2H2_type"/>
</dbReference>
<proteinExistence type="predicted"/>
<dbReference type="InterPro" id="IPR046347">
    <property type="entry name" value="bZIP_sf"/>
</dbReference>
<feature type="compositionally biased region" description="Polar residues" evidence="1">
    <location>
        <begin position="610"/>
        <end position="626"/>
    </location>
</feature>
<dbReference type="SUPFAM" id="SSF57959">
    <property type="entry name" value="Leucine zipper domain"/>
    <property type="match status" value="1"/>
</dbReference>
<comment type="caution">
    <text evidence="3">The sequence shown here is derived from an EMBL/GenBank/DDBJ whole genome shotgun (WGS) entry which is preliminary data.</text>
</comment>
<protein>
    <recommendedName>
        <fullName evidence="2">BZIP domain-containing protein</fullName>
    </recommendedName>
</protein>
<dbReference type="EMBL" id="JAQQWK010000002">
    <property type="protein sequence ID" value="KAK8051670.1"/>
    <property type="molecule type" value="Genomic_DNA"/>
</dbReference>
<dbReference type="PANTHER" id="PTHR35391:SF5">
    <property type="entry name" value="DUF6590 DOMAIN-CONTAINING PROTEIN"/>
    <property type="match status" value="1"/>
</dbReference>
<feature type="compositionally biased region" description="Polar residues" evidence="1">
    <location>
        <begin position="708"/>
        <end position="734"/>
    </location>
</feature>
<evidence type="ECO:0000256" key="1">
    <source>
        <dbReference type="SAM" id="MobiDB-lite"/>
    </source>
</evidence>
<feature type="compositionally biased region" description="Polar residues" evidence="1">
    <location>
        <begin position="633"/>
        <end position="643"/>
    </location>
</feature>
<dbReference type="SMART" id="SM00355">
    <property type="entry name" value="ZnF_C2H2"/>
    <property type="match status" value="4"/>
</dbReference>
<dbReference type="PANTHER" id="PTHR35391">
    <property type="entry name" value="C2H2-TYPE DOMAIN-CONTAINING PROTEIN-RELATED"/>
    <property type="match status" value="1"/>
</dbReference>
<evidence type="ECO:0000259" key="2">
    <source>
        <dbReference type="PROSITE" id="PS00036"/>
    </source>
</evidence>
<organism evidence="3 4">
    <name type="scientific">Apiospora rasikravindrae</name>
    <dbReference type="NCBI Taxonomy" id="990691"/>
    <lineage>
        <taxon>Eukaryota</taxon>
        <taxon>Fungi</taxon>
        <taxon>Dikarya</taxon>
        <taxon>Ascomycota</taxon>
        <taxon>Pezizomycotina</taxon>
        <taxon>Sordariomycetes</taxon>
        <taxon>Xylariomycetidae</taxon>
        <taxon>Amphisphaeriales</taxon>
        <taxon>Apiosporaceae</taxon>
        <taxon>Apiospora</taxon>
    </lineage>
</organism>
<feature type="region of interest" description="Disordered" evidence="1">
    <location>
        <begin position="708"/>
        <end position="751"/>
    </location>
</feature>
<keyword evidence="4" id="KW-1185">Reference proteome</keyword>
<evidence type="ECO:0000313" key="3">
    <source>
        <dbReference type="EMBL" id="KAK8051670.1"/>
    </source>
</evidence>
<dbReference type="Proteomes" id="UP001444661">
    <property type="component" value="Unassembled WGS sequence"/>
</dbReference>
<evidence type="ECO:0000313" key="4">
    <source>
        <dbReference type="Proteomes" id="UP001444661"/>
    </source>
</evidence>
<accession>A0ABR1TYF5</accession>
<gene>
    <name evidence="3" type="ORF">PG993_003055</name>
</gene>
<reference evidence="3 4" key="1">
    <citation type="submission" date="2023-01" db="EMBL/GenBank/DDBJ databases">
        <title>Analysis of 21 Apiospora genomes using comparative genomics revels a genus with tremendous synthesis potential of carbohydrate active enzymes and secondary metabolites.</title>
        <authorList>
            <person name="Sorensen T."/>
        </authorList>
    </citation>
    <scope>NUCLEOTIDE SEQUENCE [LARGE SCALE GENOMIC DNA]</scope>
    <source>
        <strain evidence="3 4">CBS 33761</strain>
    </source>
</reference>
<feature type="compositionally biased region" description="Polar residues" evidence="1">
    <location>
        <begin position="953"/>
        <end position="963"/>
    </location>
</feature>
<feature type="domain" description="BZIP" evidence="2">
    <location>
        <begin position="897"/>
        <end position="911"/>
    </location>
</feature>
<dbReference type="Gene3D" id="3.30.160.60">
    <property type="entry name" value="Classic Zinc Finger"/>
    <property type="match status" value="1"/>
</dbReference>
<dbReference type="PROSITE" id="PS00036">
    <property type="entry name" value="BZIP_BASIC"/>
    <property type="match status" value="1"/>
</dbReference>
<name>A0ABR1TYF5_9PEZI</name>
<dbReference type="InterPro" id="IPR058925">
    <property type="entry name" value="zf-C2H2_AcuF"/>
</dbReference>
<dbReference type="CDD" id="cd14688">
    <property type="entry name" value="bZIP_YAP"/>
    <property type="match status" value="1"/>
</dbReference>